<dbReference type="PANTHER" id="PTHR10511:SF2">
    <property type="entry name" value="GRANULOCYTE COLONY-STIMULATING FACTOR"/>
    <property type="match status" value="1"/>
</dbReference>
<keyword evidence="3" id="KW-1185">Reference proteome</keyword>
<evidence type="ECO:0000313" key="3">
    <source>
        <dbReference type="Proteomes" id="UP000677803"/>
    </source>
</evidence>
<dbReference type="GO" id="GO:0045639">
    <property type="term" value="P:positive regulation of myeloid cell differentiation"/>
    <property type="evidence" value="ECO:0007669"/>
    <property type="project" value="InterPro"/>
</dbReference>
<dbReference type="OrthoDB" id="8841348at2759"/>
<evidence type="ECO:0000313" key="2">
    <source>
        <dbReference type="EMBL" id="CAG5908727.1"/>
    </source>
</evidence>
<protein>
    <submittedName>
        <fullName evidence="2">(Atlantic silverside) hypothetical protein</fullName>
    </submittedName>
</protein>
<gene>
    <name evidence="2" type="ORF">MMEN_LOCUS9728</name>
</gene>
<dbReference type="EMBL" id="CAJRST010010001">
    <property type="protein sequence ID" value="CAG5908727.1"/>
    <property type="molecule type" value="Genomic_DNA"/>
</dbReference>
<dbReference type="PANTHER" id="PTHR10511">
    <property type="entry name" value="GRANULOCYTE COLONY-STIMULATING FACTOR"/>
    <property type="match status" value="1"/>
</dbReference>
<organism evidence="2 3">
    <name type="scientific">Menidia menidia</name>
    <name type="common">Atlantic silverside</name>
    <dbReference type="NCBI Taxonomy" id="238744"/>
    <lineage>
        <taxon>Eukaryota</taxon>
        <taxon>Metazoa</taxon>
        <taxon>Chordata</taxon>
        <taxon>Craniata</taxon>
        <taxon>Vertebrata</taxon>
        <taxon>Euteleostomi</taxon>
        <taxon>Actinopterygii</taxon>
        <taxon>Neopterygii</taxon>
        <taxon>Teleostei</taxon>
        <taxon>Neoteleostei</taxon>
        <taxon>Acanthomorphata</taxon>
        <taxon>Ovalentaria</taxon>
        <taxon>Atherinomorphae</taxon>
        <taxon>Atheriniformes</taxon>
        <taxon>Atherinopsidae</taxon>
        <taxon>Menidiinae</taxon>
        <taxon>Menidia</taxon>
    </lineage>
</organism>
<dbReference type="AlphaFoldDB" id="A0A8S4B3P7"/>
<dbReference type="InterPro" id="IPR009079">
    <property type="entry name" value="4_helix_cytokine-like_core"/>
</dbReference>
<name>A0A8S4B3P7_9TELE</name>
<dbReference type="Proteomes" id="UP000677803">
    <property type="component" value="Unassembled WGS sequence"/>
</dbReference>
<accession>A0A8S4B3P7</accession>
<sequence>MGDKVTHPIAQSTAQFGVGLQVKMSPGSEGLFKSMYEPRGEGVGVRDARPCSPRAHRPLGAAEGDRFDPPPPPLFVLSPAVLACSMAAAVVRGAPLPGASALVEEPKFQELLQRVHSLTQKMLLSIPDTHRSCVQTETLKLNSSENAKLVTMASIIGIPPAPVLKAVSENFTLESSLERMSEGLHLHRSLLLRVSPRLERADKVASLMADIRDLAIQIVKMQKMLQPEAEVQQAPDPLDLRLPGNYEVQVAVHMTLVQLQSFGRDMMRCLGSLDQGSEEDTEI</sequence>
<comment type="caution">
    <text evidence="2">The sequence shown here is derived from an EMBL/GenBank/DDBJ whole genome shotgun (WGS) entry which is preliminary data.</text>
</comment>
<dbReference type="InterPro" id="IPR040117">
    <property type="entry name" value="GCSF/MGF"/>
</dbReference>
<dbReference type="SUPFAM" id="SSF47266">
    <property type="entry name" value="4-helical cytokines"/>
    <property type="match status" value="1"/>
</dbReference>
<dbReference type="GO" id="GO:0005125">
    <property type="term" value="F:cytokine activity"/>
    <property type="evidence" value="ECO:0007669"/>
    <property type="project" value="InterPro"/>
</dbReference>
<reference evidence="2" key="1">
    <citation type="submission" date="2021-05" db="EMBL/GenBank/DDBJ databases">
        <authorList>
            <person name="Tigano A."/>
        </authorList>
    </citation>
    <scope>NUCLEOTIDE SEQUENCE</scope>
</reference>
<feature type="region of interest" description="Disordered" evidence="1">
    <location>
        <begin position="42"/>
        <end position="66"/>
    </location>
</feature>
<evidence type="ECO:0000256" key="1">
    <source>
        <dbReference type="SAM" id="MobiDB-lite"/>
    </source>
</evidence>
<proteinExistence type="predicted"/>
<dbReference type="Gene3D" id="1.20.1250.10">
    <property type="match status" value="1"/>
</dbReference>